<evidence type="ECO:0000256" key="10">
    <source>
        <dbReference type="HAMAP-Rule" id="MF_00641"/>
    </source>
</evidence>
<accession>A0A1A9EZ67</accession>
<comment type="function">
    <text evidence="10">Involved in the glycolate utilization. Catalyzes the condensation and subsequent hydrolysis of acetyl-coenzyme A (acetyl-CoA) and glyoxylate to form malate and CoA.</text>
</comment>
<dbReference type="PANTHER" id="PTHR42739">
    <property type="entry name" value="MALATE SYNTHASE G"/>
    <property type="match status" value="1"/>
</dbReference>
<feature type="binding site" evidence="10">
    <location>
        <position position="464"/>
    </location>
    <ligand>
        <name>Mg(2+)</name>
        <dbReference type="ChEBI" id="CHEBI:18420"/>
    </ligand>
</feature>
<reference evidence="19" key="1">
    <citation type="submission" date="2016-05" db="EMBL/GenBank/DDBJ databases">
        <authorList>
            <person name="Baek K."/>
            <person name="Yang S.-J."/>
        </authorList>
    </citation>
    <scope>NUCLEOTIDE SEQUENCE [LARGE SCALE GENOMIC DNA]</scope>
    <source>
        <strain evidence="19">ST58-10</strain>
    </source>
</reference>
<comment type="cofactor">
    <cofactor evidence="1 10">
        <name>Mg(2+)</name>
        <dbReference type="ChEBI" id="CHEBI:18420"/>
    </cofactor>
</comment>
<comment type="subcellular location">
    <subcellularLocation>
        <location evidence="10 13">Cytoplasm</location>
    </subcellularLocation>
</comment>
<evidence type="ECO:0000313" key="19">
    <source>
        <dbReference type="Proteomes" id="UP000078070"/>
    </source>
</evidence>
<feature type="binding site" evidence="10">
    <location>
        <position position="436"/>
    </location>
    <ligand>
        <name>Mg(2+)</name>
        <dbReference type="ChEBI" id="CHEBI:18420"/>
    </ligand>
</feature>
<dbReference type="InterPro" id="IPR011076">
    <property type="entry name" value="Malate_synth_sf"/>
</dbReference>
<dbReference type="InterPro" id="IPR001465">
    <property type="entry name" value="Malate_synthase_TIM"/>
</dbReference>
<evidence type="ECO:0000259" key="16">
    <source>
        <dbReference type="Pfam" id="PF20658"/>
    </source>
</evidence>
<dbReference type="NCBIfam" id="NF002825">
    <property type="entry name" value="PRK02999.1"/>
    <property type="match status" value="1"/>
</dbReference>
<feature type="active site" description="Proton acceptor" evidence="10 12">
    <location>
        <position position="344"/>
    </location>
</feature>
<keyword evidence="6 10" id="KW-0479">Metal-binding</keyword>
<dbReference type="Pfam" id="PF01274">
    <property type="entry name" value="MS_TIM-barrel"/>
    <property type="match status" value="1"/>
</dbReference>
<evidence type="ECO:0000256" key="9">
    <source>
        <dbReference type="ARBA" id="ARBA00047918"/>
    </source>
</evidence>
<evidence type="ECO:0000259" key="15">
    <source>
        <dbReference type="Pfam" id="PF20656"/>
    </source>
</evidence>
<dbReference type="Gene3D" id="3.20.20.360">
    <property type="entry name" value="Malate synthase, domain 3"/>
    <property type="match status" value="2"/>
</dbReference>
<feature type="domain" description="Malate synthase TIM barrel" evidence="14">
    <location>
        <begin position="341"/>
        <end position="576"/>
    </location>
</feature>
<evidence type="ECO:0000256" key="7">
    <source>
        <dbReference type="ARBA" id="ARBA00022842"/>
    </source>
</evidence>
<dbReference type="InterPro" id="IPR044856">
    <property type="entry name" value="Malate_synth_C_sf"/>
</dbReference>
<feature type="binding site" evidence="10">
    <location>
        <position position="280"/>
    </location>
    <ligand>
        <name>acetyl-CoA</name>
        <dbReference type="ChEBI" id="CHEBI:57288"/>
    </ligand>
</feature>
<organism evidence="18 19">
    <name type="scientific">Marinobacterium aestuarii</name>
    <dbReference type="NCBI Taxonomy" id="1821621"/>
    <lineage>
        <taxon>Bacteria</taxon>
        <taxon>Pseudomonadati</taxon>
        <taxon>Pseudomonadota</taxon>
        <taxon>Gammaproteobacteria</taxon>
        <taxon>Oceanospirillales</taxon>
        <taxon>Oceanospirillaceae</taxon>
        <taxon>Marinobacterium</taxon>
    </lineage>
</organism>
<dbReference type="GO" id="GO:0004474">
    <property type="term" value="F:malate synthase activity"/>
    <property type="evidence" value="ECO:0007669"/>
    <property type="project" value="UniProtKB-UniRule"/>
</dbReference>
<feature type="binding site" evidence="10">
    <location>
        <position position="118"/>
    </location>
    <ligand>
        <name>acetyl-CoA</name>
        <dbReference type="ChEBI" id="CHEBI:57288"/>
    </ligand>
</feature>
<dbReference type="Pfam" id="PF20656">
    <property type="entry name" value="MS_N"/>
    <property type="match status" value="1"/>
</dbReference>
<dbReference type="GO" id="GO:0009436">
    <property type="term" value="P:glyoxylate catabolic process"/>
    <property type="evidence" value="ECO:0007669"/>
    <property type="project" value="TreeGrafter"/>
</dbReference>
<dbReference type="Gene3D" id="1.20.1220.12">
    <property type="entry name" value="Malate synthase, domain III"/>
    <property type="match status" value="1"/>
</dbReference>
<dbReference type="EMBL" id="CP015839">
    <property type="protein sequence ID" value="ANG63195.1"/>
    <property type="molecule type" value="Genomic_DNA"/>
</dbReference>
<feature type="modified residue" description="Cysteine sulfenic acid (-SOH)" evidence="10">
    <location>
        <position position="621"/>
    </location>
</feature>
<dbReference type="OrthoDB" id="9762054at2"/>
<evidence type="ECO:0000313" key="18">
    <source>
        <dbReference type="EMBL" id="ANG63195.1"/>
    </source>
</evidence>
<dbReference type="InterPro" id="IPR048357">
    <property type="entry name" value="MSG_insertion"/>
</dbReference>
<dbReference type="Proteomes" id="UP000078070">
    <property type="component" value="Chromosome"/>
</dbReference>
<evidence type="ECO:0000259" key="17">
    <source>
        <dbReference type="Pfam" id="PF20659"/>
    </source>
</evidence>
<dbReference type="PANTHER" id="PTHR42739:SF1">
    <property type="entry name" value="MALATE SYNTHASE G"/>
    <property type="match status" value="1"/>
</dbReference>
<dbReference type="Pfam" id="PF20658">
    <property type="entry name" value="MSG_insertion"/>
    <property type="match status" value="1"/>
</dbReference>
<dbReference type="UniPathway" id="UPA00703">
    <property type="reaction ID" value="UER00720"/>
</dbReference>
<dbReference type="GO" id="GO:0005829">
    <property type="term" value="C:cytosol"/>
    <property type="evidence" value="ECO:0007669"/>
    <property type="project" value="TreeGrafter"/>
</dbReference>
<evidence type="ECO:0000256" key="6">
    <source>
        <dbReference type="ARBA" id="ARBA00022723"/>
    </source>
</evidence>
<comment type="subunit">
    <text evidence="10">Monomer.</text>
</comment>
<feature type="binding site" evidence="10">
    <location>
        <position position="545"/>
    </location>
    <ligand>
        <name>acetyl-CoA</name>
        <dbReference type="ChEBI" id="CHEBI:57288"/>
    </ligand>
</feature>
<dbReference type="AlphaFoldDB" id="A0A1A9EZ67"/>
<evidence type="ECO:0000256" key="8">
    <source>
        <dbReference type="ARBA" id="ARBA00023097"/>
    </source>
</evidence>
<keyword evidence="3 10" id="KW-0963">Cytoplasm</keyword>
<dbReference type="Pfam" id="PF20659">
    <property type="entry name" value="MS_C"/>
    <property type="match status" value="1"/>
</dbReference>
<feature type="active site" description="Proton donor" evidence="10 12">
    <location>
        <position position="635"/>
    </location>
</feature>
<protein>
    <recommendedName>
        <fullName evidence="10 11">Malate synthase G</fullName>
        <ecNumber evidence="10 11">2.3.3.9</ecNumber>
    </recommendedName>
</protein>
<feature type="binding site" evidence="10">
    <location>
        <position position="436"/>
    </location>
    <ligand>
        <name>glyoxylate</name>
        <dbReference type="ChEBI" id="CHEBI:36655"/>
    </ligand>
</feature>
<dbReference type="SUPFAM" id="SSF51645">
    <property type="entry name" value="Malate synthase G"/>
    <property type="match status" value="1"/>
</dbReference>
<dbReference type="EC" id="2.3.3.9" evidence="10 11"/>
<dbReference type="GO" id="GO:0006097">
    <property type="term" value="P:glyoxylate cycle"/>
    <property type="evidence" value="ECO:0007669"/>
    <property type="project" value="UniProtKB-UniRule"/>
</dbReference>
<comment type="catalytic activity">
    <reaction evidence="9 10 13">
        <text>glyoxylate + acetyl-CoA + H2O = (S)-malate + CoA + H(+)</text>
        <dbReference type="Rhea" id="RHEA:18181"/>
        <dbReference type="ChEBI" id="CHEBI:15377"/>
        <dbReference type="ChEBI" id="CHEBI:15378"/>
        <dbReference type="ChEBI" id="CHEBI:15589"/>
        <dbReference type="ChEBI" id="CHEBI:36655"/>
        <dbReference type="ChEBI" id="CHEBI:57287"/>
        <dbReference type="ChEBI" id="CHEBI:57288"/>
        <dbReference type="EC" id="2.3.3.9"/>
    </reaction>
</comment>
<keyword evidence="8 10" id="KW-0558">Oxidation</keyword>
<feature type="binding site" evidence="10">
    <location>
        <position position="317"/>
    </location>
    <ligand>
        <name>acetyl-CoA</name>
        <dbReference type="ChEBI" id="CHEBI:57288"/>
    </ligand>
</feature>
<dbReference type="RefSeq" id="WP_067382727.1">
    <property type="nucleotide sequence ID" value="NZ_CP015839.1"/>
</dbReference>
<keyword evidence="2 10" id="KW-0329">Glyoxylate bypass</keyword>
<gene>
    <name evidence="10" type="primary">glcB</name>
    <name evidence="18" type="ORF">A8C75_12400</name>
</gene>
<evidence type="ECO:0000256" key="5">
    <source>
        <dbReference type="ARBA" id="ARBA00022679"/>
    </source>
</evidence>
<evidence type="ECO:0000259" key="14">
    <source>
        <dbReference type="Pfam" id="PF01274"/>
    </source>
</evidence>
<dbReference type="HAMAP" id="MF_00641">
    <property type="entry name" value="Malate_synth_G"/>
    <property type="match status" value="1"/>
</dbReference>
<feature type="domain" description="Malate synthase G alpha-beta insertion" evidence="16">
    <location>
        <begin position="160"/>
        <end position="239"/>
    </location>
</feature>
<keyword evidence="7 10" id="KW-0460">Magnesium</keyword>
<evidence type="ECO:0000256" key="11">
    <source>
        <dbReference type="NCBIfam" id="TIGR01345"/>
    </source>
</evidence>
<evidence type="ECO:0000256" key="12">
    <source>
        <dbReference type="PIRSR" id="PIRSR601465-50"/>
    </source>
</evidence>
<feature type="binding site" evidence="10">
    <location>
        <begin position="461"/>
        <end position="464"/>
    </location>
    <ligand>
        <name>glyoxylate</name>
        <dbReference type="ChEBI" id="CHEBI:36655"/>
    </ligand>
</feature>
<feature type="binding site" evidence="10">
    <location>
        <begin position="125"/>
        <end position="126"/>
    </location>
    <ligand>
        <name>acetyl-CoA</name>
        <dbReference type="ChEBI" id="CHEBI:57288"/>
    </ligand>
</feature>
<dbReference type="KEGG" id="mars:A8C75_12400"/>
<reference evidence="18 19" key="2">
    <citation type="journal article" date="2018" name="Int. J. Syst. Evol. Microbiol.">
        <title>Marinobacterium aestuarii sp. nov., a benzene-degrading marine bacterium isolated from estuary sediment.</title>
        <authorList>
            <person name="Bae S.S."/>
            <person name="Jung J."/>
            <person name="Chung D."/>
            <person name="Baek K."/>
        </authorList>
    </citation>
    <scope>NUCLEOTIDE SEQUENCE [LARGE SCALE GENOMIC DNA]</scope>
    <source>
        <strain evidence="18 19">ST58-10</strain>
    </source>
</reference>
<keyword evidence="4 10" id="KW-0816">Tricarboxylic acid cycle</keyword>
<dbReference type="GO" id="GO:0006099">
    <property type="term" value="P:tricarboxylic acid cycle"/>
    <property type="evidence" value="ECO:0007669"/>
    <property type="project" value="UniProtKB-KW"/>
</dbReference>
<dbReference type="GO" id="GO:0000287">
    <property type="term" value="F:magnesium ion binding"/>
    <property type="evidence" value="ECO:0007669"/>
    <property type="project" value="TreeGrafter"/>
</dbReference>
<dbReference type="InterPro" id="IPR006253">
    <property type="entry name" value="Malate_synthG"/>
</dbReference>
<comment type="pathway">
    <text evidence="10 13">Carbohydrate metabolism; glyoxylate cycle; (S)-malate from isocitrate: step 2/2.</text>
</comment>
<feature type="domain" description="Malate synthase C-terminal" evidence="17">
    <location>
        <begin position="595"/>
        <end position="692"/>
    </location>
</feature>
<keyword evidence="5 10" id="KW-0808">Transferase</keyword>
<comment type="similarity">
    <text evidence="10 13">Belongs to the malate synthase family. GlcB subfamily.</text>
</comment>
<name>A0A1A9EZ67_9GAMM</name>
<evidence type="ECO:0000256" key="1">
    <source>
        <dbReference type="ARBA" id="ARBA00001946"/>
    </source>
</evidence>
<evidence type="ECO:0000256" key="13">
    <source>
        <dbReference type="RuleBase" id="RU003572"/>
    </source>
</evidence>
<dbReference type="STRING" id="1821621.A8C75_12400"/>
<evidence type="ECO:0000256" key="3">
    <source>
        <dbReference type="ARBA" id="ARBA00022490"/>
    </source>
</evidence>
<evidence type="ECO:0000256" key="2">
    <source>
        <dbReference type="ARBA" id="ARBA00022435"/>
    </source>
</evidence>
<keyword evidence="19" id="KW-1185">Reference proteome</keyword>
<comment type="caution">
    <text evidence="10">Lacks conserved residue(s) required for the propagation of feature annotation.</text>
</comment>
<feature type="binding site" evidence="10">
    <location>
        <position position="344"/>
    </location>
    <ligand>
        <name>glyoxylate</name>
        <dbReference type="ChEBI" id="CHEBI:36655"/>
    </ligand>
</feature>
<dbReference type="InterPro" id="IPR048355">
    <property type="entry name" value="MS_C"/>
</dbReference>
<proteinExistence type="inferred from homology"/>
<feature type="domain" description="Malate synthase N-terminal" evidence="15">
    <location>
        <begin position="19"/>
        <end position="71"/>
    </location>
</feature>
<dbReference type="InterPro" id="IPR048356">
    <property type="entry name" value="MS_N"/>
</dbReference>
<sequence>MNDRIRIGDLQVAAPLHELVANEIAPGSGITSAEFWRAFENIIDELAPINRALLQKRDEIQAQMDQWHRDHQGQPLDAAAYQAFLREIGYLVPEGEAFSITTANVDDEIARVAGPQLVVPVNNARFALNAANARWGSLYDALYGSDVIDESAGGERGSSFNAKRALRVIAWAAEFLDQAVPLASGSHAQVREYALAEDAGCTGLAVTLGNGEITALADSQQFAGFGTADDGAKTILLRNNGLHIELQLDSKHPVGALSASGLKDLVLESALSTIMDCEDSVAAVDAQDKVGVYRNWLGLMQGTLEESFSKGGETIRRRLNGDRCYRTPAGEELRLHGRSLLLVRNVGHLMTTDAVLDRDGQPVPEGILDLMVTSLCALHDLKGGSQYRNSRSGSIYIVKPKMHGPEEVAFTNRLFTGVEQALGLAPNTLKVGVMDEERRTSANLAECIRAVRERLFFINTGFLDRTGDEIHTSMQAGPMLPKDAIKAQPWIGAYEDRNVDIGLACGLRGRAQIGKGMWAMPDEMKQMLDAKIVHPRAGASCAWVPSPTAATLHVTHYHQVNVAQRQQELQGGSRAELKALLRPPLLGDERLTPQQIQAEVENNVQGILGYVVRWVGQGIGCSKVPDIHNVGLMEDRATLRISSQHLANWLLHGICTDDQVLDTLKRMAVVVDAQNAADPAYQRMVPELERSVAFQAACDLIFKGCEQPSGYTEPLLHQRRREQKALQASS</sequence>
<dbReference type="NCBIfam" id="TIGR01345">
    <property type="entry name" value="malate_syn_G"/>
    <property type="match status" value="1"/>
</dbReference>
<dbReference type="InterPro" id="IPR046363">
    <property type="entry name" value="MS_N_TIM-barrel_dom"/>
</dbReference>
<evidence type="ECO:0000256" key="4">
    <source>
        <dbReference type="ARBA" id="ARBA00022532"/>
    </source>
</evidence>